<organism evidence="1 2">
    <name type="scientific">Aristaeella lactis</name>
    <dbReference type="NCBI Taxonomy" id="3046383"/>
    <lineage>
        <taxon>Bacteria</taxon>
        <taxon>Bacillati</taxon>
        <taxon>Bacillota</taxon>
        <taxon>Clostridia</taxon>
        <taxon>Eubacteriales</taxon>
        <taxon>Aristaeellaceae</taxon>
        <taxon>Aristaeella</taxon>
    </lineage>
</organism>
<sequence>MMNYELKQALRPVKMKIRRNRFLRGIVTGLAAGLGTAVLLQAVSFFVPVPDRGLWAAAAGAAVMLLTAIGNALRPVKNNTAAEAADACGLKERVITALEEEKRASGTAGDIVLLQRKDACAALEKLDVKQIRPGSVKKQLLAALGCAVLLGGLLLIPSPRDSEAAVRKALTRTLQEGREAITRAAESDEENLTEEKKSELRKITDDLKRDLEKSRDAADAMVALDRAEQRLEDFRKQTAGDAAAAAEGMNGNGESQTADGGEKSGTEGNDSENASGQAGEGQQGAASGSTGMTAGQMQTMQALSSLKSAVNPSAGQETDTDMEGNAGGQGAGQSQKGQNGNGMNGANGGNQGDQTGTGAGEGSTNEEQKGSSQNSGSHTVGSRDPKYKEEQYETIYDPERTERSSEDVMTEQDRLGDDGSVQLETGPGRGNTGGNVPWNEALNDYAETEARAADRENLTVQERQWVNNYFTLLTEQKPNE</sequence>
<accession>A0AC61PM89</accession>
<evidence type="ECO:0000313" key="1">
    <source>
        <dbReference type="EMBL" id="SMC67043.1"/>
    </source>
</evidence>
<comment type="caution">
    <text evidence="1">The sequence shown here is derived from an EMBL/GenBank/DDBJ whole genome shotgun (WGS) entry which is preliminary data.</text>
</comment>
<name>A0AC61PM89_9FIRM</name>
<gene>
    <name evidence="1" type="ORF">SAMN06297397_1901</name>
</gene>
<keyword evidence="2" id="KW-1185">Reference proteome</keyword>
<proteinExistence type="predicted"/>
<evidence type="ECO:0000313" key="2">
    <source>
        <dbReference type="Proteomes" id="UP000192328"/>
    </source>
</evidence>
<dbReference type="Proteomes" id="UP000192328">
    <property type="component" value="Unassembled WGS sequence"/>
</dbReference>
<dbReference type="EMBL" id="FWXZ01000003">
    <property type="protein sequence ID" value="SMC67043.1"/>
    <property type="molecule type" value="Genomic_DNA"/>
</dbReference>
<reference evidence="1" key="1">
    <citation type="submission" date="2017-04" db="EMBL/GenBank/DDBJ databases">
        <authorList>
            <person name="Varghese N."/>
            <person name="Submissions S."/>
        </authorList>
    </citation>
    <scope>NUCLEOTIDE SEQUENCE</scope>
    <source>
        <strain evidence="1">WTE2008</strain>
    </source>
</reference>
<protein>
    <submittedName>
        <fullName evidence="1">Uncharacterized protein</fullName>
    </submittedName>
</protein>